<proteinExistence type="predicted"/>
<dbReference type="Proteomes" id="UP000532866">
    <property type="component" value="Unassembled WGS sequence"/>
</dbReference>
<evidence type="ECO:0000313" key="2">
    <source>
        <dbReference type="Proteomes" id="UP000532866"/>
    </source>
</evidence>
<comment type="caution">
    <text evidence="1">The sequence shown here is derived from an EMBL/GenBank/DDBJ whole genome shotgun (WGS) entry which is preliminary data.</text>
</comment>
<evidence type="ECO:0000313" key="1">
    <source>
        <dbReference type="EMBL" id="MBC1331682.1"/>
    </source>
</evidence>
<dbReference type="Pfam" id="PF08889">
    <property type="entry name" value="WbqC"/>
    <property type="match status" value="1"/>
</dbReference>
<protein>
    <submittedName>
        <fullName evidence="1">WbqC family protein</fullName>
    </submittedName>
</protein>
<name>A0A7X0TM65_9LIST</name>
<gene>
    <name evidence="1" type="ORF">HB759_07010</name>
</gene>
<accession>A0A7X0TM65</accession>
<reference evidence="1 2" key="1">
    <citation type="submission" date="2020-03" db="EMBL/GenBank/DDBJ databases">
        <title>Soil Listeria distribution.</title>
        <authorList>
            <person name="Liao J."/>
            <person name="Wiedmann M."/>
        </authorList>
    </citation>
    <scope>NUCLEOTIDE SEQUENCE [LARGE SCALE GENOMIC DNA]</scope>
    <source>
        <strain evidence="1 2">FSL L7-1833</strain>
    </source>
</reference>
<dbReference type="InterPro" id="IPR014985">
    <property type="entry name" value="WbqC"/>
</dbReference>
<dbReference type="EMBL" id="JAAROL010000002">
    <property type="protein sequence ID" value="MBC1331682.1"/>
    <property type="molecule type" value="Genomic_DNA"/>
</dbReference>
<dbReference type="RefSeq" id="WP_185352613.1">
    <property type="nucleotide sequence ID" value="NZ_JAARNB010000003.1"/>
</dbReference>
<organism evidence="1 2">
    <name type="scientific">Listeria booriae</name>
    <dbReference type="NCBI Taxonomy" id="1552123"/>
    <lineage>
        <taxon>Bacteria</taxon>
        <taxon>Bacillati</taxon>
        <taxon>Bacillota</taxon>
        <taxon>Bacilli</taxon>
        <taxon>Bacillales</taxon>
        <taxon>Listeriaceae</taxon>
        <taxon>Listeria</taxon>
    </lineage>
</organism>
<dbReference type="AlphaFoldDB" id="A0A7X0TM65"/>
<sequence>MKIIAIHQPNFLPWIGFFHKIFQADEFIYLVNVKYSATNFQNKALIYGMDKTPLRLTVPLKKKPDLLNEKIINIAPPNHKWKEKHLTQFKDVYRKAPYFDKVYPMLEEIYQENHDLLATLNISIINKILAYLDYEGTVTYAEEITNVMGKTNRLVDLVEKESGTIYLSGKSGADYLDVTAFEAKGINVQYQEFKHPIYAAKFGDNCLENLSIIDWLMYESPEIIKAWLVQGKGSTQLSEFS</sequence>